<sequence length="98" mass="11668">MKEQMQYCVSHREEIDKIANVKAQADEVKEVTVEINDKLVATRYTVQRVLANECMWNQDEKEDRDSSYGDQTARCMPRPYNDYNHDYDNDFDCCYLNL</sequence>
<keyword evidence="2" id="KW-1185">Reference proteome</keyword>
<protein>
    <submittedName>
        <fullName evidence="1">Uncharacterized protein</fullName>
    </submittedName>
</protein>
<evidence type="ECO:0000313" key="1">
    <source>
        <dbReference type="EMBL" id="KAD3337051.1"/>
    </source>
</evidence>
<dbReference type="Proteomes" id="UP000326396">
    <property type="component" value="Linkage Group LG6"/>
</dbReference>
<name>A0A5N6MA45_9ASTR</name>
<gene>
    <name evidence="1" type="ORF">E3N88_32571</name>
</gene>
<comment type="caution">
    <text evidence="1">The sequence shown here is derived from an EMBL/GenBank/DDBJ whole genome shotgun (WGS) entry which is preliminary data.</text>
</comment>
<proteinExistence type="predicted"/>
<dbReference type="OrthoDB" id="248747at2759"/>
<reference evidence="1 2" key="1">
    <citation type="submission" date="2019-05" db="EMBL/GenBank/DDBJ databases">
        <title>Mikania micrantha, genome provides insights into the molecular mechanism of rapid growth.</title>
        <authorList>
            <person name="Liu B."/>
        </authorList>
    </citation>
    <scope>NUCLEOTIDE SEQUENCE [LARGE SCALE GENOMIC DNA]</scope>
    <source>
        <strain evidence="1">NLD-2019</strain>
        <tissue evidence="1">Leaf</tissue>
    </source>
</reference>
<organism evidence="1 2">
    <name type="scientific">Mikania micrantha</name>
    <name type="common">bitter vine</name>
    <dbReference type="NCBI Taxonomy" id="192012"/>
    <lineage>
        <taxon>Eukaryota</taxon>
        <taxon>Viridiplantae</taxon>
        <taxon>Streptophyta</taxon>
        <taxon>Embryophyta</taxon>
        <taxon>Tracheophyta</taxon>
        <taxon>Spermatophyta</taxon>
        <taxon>Magnoliopsida</taxon>
        <taxon>eudicotyledons</taxon>
        <taxon>Gunneridae</taxon>
        <taxon>Pentapetalae</taxon>
        <taxon>asterids</taxon>
        <taxon>campanulids</taxon>
        <taxon>Asterales</taxon>
        <taxon>Asteraceae</taxon>
        <taxon>Asteroideae</taxon>
        <taxon>Heliantheae alliance</taxon>
        <taxon>Eupatorieae</taxon>
        <taxon>Mikania</taxon>
    </lineage>
</organism>
<dbReference type="AlphaFoldDB" id="A0A5N6MA45"/>
<accession>A0A5N6MA45</accession>
<dbReference type="EMBL" id="SZYD01000016">
    <property type="protein sequence ID" value="KAD3337051.1"/>
    <property type="molecule type" value="Genomic_DNA"/>
</dbReference>
<evidence type="ECO:0000313" key="2">
    <source>
        <dbReference type="Proteomes" id="UP000326396"/>
    </source>
</evidence>